<dbReference type="Proteomes" id="UP000009232">
    <property type="component" value="Chromosome"/>
</dbReference>
<sequence>MFTMSLRVRDYECDLQGVVNNSVYMNYLEHARHEFLLAHKINFAELTAQQIHLVVTNAEMDYKGSLKPQDDFYITVECVKESRLRFAFHQHIYRSSDDKLIMQAKVVGTALNPQGRPEIPAQLNALFPD</sequence>
<organism evidence="3 4">
    <name type="scientific">Thiomicrospira cyclica (strain DSM 14477 / JCM 11371 / ALM1)</name>
    <name type="common">Thioalkalimicrobium cyclicum</name>
    <dbReference type="NCBI Taxonomy" id="717773"/>
    <lineage>
        <taxon>Bacteria</taxon>
        <taxon>Pseudomonadati</taxon>
        <taxon>Pseudomonadota</taxon>
        <taxon>Gammaproteobacteria</taxon>
        <taxon>Thiotrichales</taxon>
        <taxon>Piscirickettsiaceae</taxon>
        <taxon>Thiomicrospira</taxon>
    </lineage>
</organism>
<accession>F6D9H3</accession>
<dbReference type="PIRSF" id="PIRSF003230">
    <property type="entry name" value="YbgC"/>
    <property type="match status" value="1"/>
</dbReference>
<dbReference type="InterPro" id="IPR050563">
    <property type="entry name" value="4-hydroxybenzoyl-CoA_TE"/>
</dbReference>
<dbReference type="PANTHER" id="PTHR31793:SF27">
    <property type="entry name" value="NOVEL THIOESTERASE SUPERFAMILY DOMAIN AND SAPOSIN A-TYPE DOMAIN CONTAINING PROTEIN (0610012H03RIK)"/>
    <property type="match status" value="1"/>
</dbReference>
<reference evidence="3 4" key="1">
    <citation type="submission" date="2011-05" db="EMBL/GenBank/DDBJ databases">
        <title>Complete sequence of Thioalkalimicrobium cyclicum ALM1.</title>
        <authorList>
            <consortium name="US DOE Joint Genome Institute"/>
            <person name="Lucas S."/>
            <person name="Han J."/>
            <person name="Lapidus A."/>
            <person name="Cheng J.-F."/>
            <person name="Goodwin L."/>
            <person name="Pitluck S."/>
            <person name="Peters L."/>
            <person name="Mikhailova N."/>
            <person name="Davenport K."/>
            <person name="Han C."/>
            <person name="Tapia R."/>
            <person name="Land M."/>
            <person name="Hauser L."/>
            <person name="Kyrpides N."/>
            <person name="Ivanova N."/>
            <person name="Pagani I."/>
            <person name="Kappler U."/>
            <person name="Woyke T."/>
        </authorList>
    </citation>
    <scope>NUCLEOTIDE SEQUENCE [LARGE SCALE GENOMIC DNA]</scope>
    <source>
        <strain evidence="4">DSM 14477 / JCM 11371 / ALM1</strain>
    </source>
</reference>
<dbReference type="Pfam" id="PF13279">
    <property type="entry name" value="4HBT_2"/>
    <property type="match status" value="1"/>
</dbReference>
<dbReference type="KEGG" id="tcy:Thicy_0154"/>
<evidence type="ECO:0000313" key="4">
    <source>
        <dbReference type="Proteomes" id="UP000009232"/>
    </source>
</evidence>
<dbReference type="GO" id="GO:0047617">
    <property type="term" value="F:fatty acyl-CoA hydrolase activity"/>
    <property type="evidence" value="ECO:0007669"/>
    <property type="project" value="TreeGrafter"/>
</dbReference>
<evidence type="ECO:0000256" key="1">
    <source>
        <dbReference type="ARBA" id="ARBA00005953"/>
    </source>
</evidence>
<dbReference type="InterPro" id="IPR006684">
    <property type="entry name" value="YbgC/YbaW"/>
</dbReference>
<protein>
    <submittedName>
        <fullName evidence="3">Thioesterase superfamily protein</fullName>
    </submittedName>
</protein>
<dbReference type="InterPro" id="IPR029069">
    <property type="entry name" value="HotDog_dom_sf"/>
</dbReference>
<dbReference type="CDD" id="cd00586">
    <property type="entry name" value="4HBT"/>
    <property type="match status" value="1"/>
</dbReference>
<evidence type="ECO:0000313" key="3">
    <source>
        <dbReference type="EMBL" id="AEG30930.1"/>
    </source>
</evidence>
<dbReference type="EMBL" id="CP002776">
    <property type="protein sequence ID" value="AEG30930.1"/>
    <property type="molecule type" value="Genomic_DNA"/>
</dbReference>
<evidence type="ECO:0000256" key="2">
    <source>
        <dbReference type="ARBA" id="ARBA00022801"/>
    </source>
</evidence>
<dbReference type="OrthoDB" id="9799036at2"/>
<dbReference type="STRING" id="717773.Thicy_0154"/>
<dbReference type="SUPFAM" id="SSF54637">
    <property type="entry name" value="Thioesterase/thiol ester dehydrase-isomerase"/>
    <property type="match status" value="1"/>
</dbReference>
<proteinExistence type="inferred from homology"/>
<keyword evidence="2" id="KW-0378">Hydrolase</keyword>
<keyword evidence="4" id="KW-1185">Reference proteome</keyword>
<dbReference type="AlphaFoldDB" id="F6D9H3"/>
<dbReference type="PANTHER" id="PTHR31793">
    <property type="entry name" value="4-HYDROXYBENZOYL-COA THIOESTERASE FAMILY MEMBER"/>
    <property type="match status" value="1"/>
</dbReference>
<dbReference type="Gene3D" id="3.10.129.10">
    <property type="entry name" value="Hotdog Thioesterase"/>
    <property type="match status" value="1"/>
</dbReference>
<dbReference type="HOGENOM" id="CLU_101141_7_3_6"/>
<gene>
    <name evidence="3" type="ordered locus">Thicy_0154</name>
</gene>
<dbReference type="eggNOG" id="COG0824">
    <property type="taxonomic scope" value="Bacteria"/>
</dbReference>
<name>F6D9H3_THICA</name>
<comment type="similarity">
    <text evidence="1">Belongs to the 4-hydroxybenzoyl-CoA thioesterase family.</text>
</comment>